<evidence type="ECO:0000256" key="3">
    <source>
        <dbReference type="ARBA" id="ARBA00022833"/>
    </source>
</evidence>
<dbReference type="OrthoDB" id="27975at2759"/>
<dbReference type="GO" id="GO:0008270">
    <property type="term" value="F:zinc ion binding"/>
    <property type="evidence" value="ECO:0007669"/>
    <property type="project" value="UniProtKB-KW"/>
</dbReference>
<dbReference type="InterPro" id="IPR004181">
    <property type="entry name" value="Znf_MIZ"/>
</dbReference>
<gene>
    <name evidence="7" type="ORF">THAOC_37203</name>
</gene>
<feature type="compositionally biased region" description="Basic and acidic residues" evidence="5">
    <location>
        <begin position="17"/>
        <end position="65"/>
    </location>
</feature>
<dbReference type="Proteomes" id="UP000266841">
    <property type="component" value="Unassembled WGS sequence"/>
</dbReference>
<organism evidence="7 8">
    <name type="scientific">Thalassiosira oceanica</name>
    <name type="common">Marine diatom</name>
    <dbReference type="NCBI Taxonomy" id="159749"/>
    <lineage>
        <taxon>Eukaryota</taxon>
        <taxon>Sar</taxon>
        <taxon>Stramenopiles</taxon>
        <taxon>Ochrophyta</taxon>
        <taxon>Bacillariophyta</taxon>
        <taxon>Coscinodiscophyceae</taxon>
        <taxon>Thalassiosirophycidae</taxon>
        <taxon>Thalassiosirales</taxon>
        <taxon>Thalassiosiraceae</taxon>
        <taxon>Thalassiosira</taxon>
    </lineage>
</organism>
<dbReference type="CDD" id="cd20401">
    <property type="entry name" value="Tudor_AtPTM-like"/>
    <property type="match status" value="1"/>
</dbReference>
<name>K0RCQ2_THAOC</name>
<evidence type="ECO:0000313" key="7">
    <source>
        <dbReference type="EMBL" id="EJK44272.1"/>
    </source>
</evidence>
<feature type="domain" description="SP-RING-type" evidence="6">
    <location>
        <begin position="524"/>
        <end position="610"/>
    </location>
</feature>
<dbReference type="Gene3D" id="3.30.40.10">
    <property type="entry name" value="Zinc/RING finger domain, C3HC4 (zinc finger)"/>
    <property type="match status" value="1"/>
</dbReference>
<keyword evidence="2 4" id="KW-0863">Zinc-finger</keyword>
<dbReference type="Pfam" id="PF21743">
    <property type="entry name" value="PTM_DIR17_Tudor"/>
    <property type="match status" value="1"/>
</dbReference>
<evidence type="ECO:0000259" key="6">
    <source>
        <dbReference type="PROSITE" id="PS51044"/>
    </source>
</evidence>
<dbReference type="PANTHER" id="PTHR10782">
    <property type="entry name" value="ZINC FINGER MIZ DOMAIN-CONTAINING PROTEIN"/>
    <property type="match status" value="1"/>
</dbReference>
<evidence type="ECO:0000256" key="4">
    <source>
        <dbReference type="PROSITE-ProRule" id="PRU00452"/>
    </source>
</evidence>
<keyword evidence="3" id="KW-0862">Zinc</keyword>
<evidence type="ECO:0000256" key="1">
    <source>
        <dbReference type="ARBA" id="ARBA00022723"/>
    </source>
</evidence>
<protein>
    <recommendedName>
        <fullName evidence="6">SP-RING-type domain-containing protein</fullName>
    </recommendedName>
</protein>
<dbReference type="GO" id="GO:0000785">
    <property type="term" value="C:chromatin"/>
    <property type="evidence" value="ECO:0007669"/>
    <property type="project" value="TreeGrafter"/>
</dbReference>
<dbReference type="InterPro" id="IPR047365">
    <property type="entry name" value="Tudor_AtPTM-like"/>
</dbReference>
<feature type="region of interest" description="Disordered" evidence="5">
    <location>
        <begin position="1"/>
        <end position="170"/>
    </location>
</feature>
<evidence type="ECO:0000313" key="8">
    <source>
        <dbReference type="Proteomes" id="UP000266841"/>
    </source>
</evidence>
<feature type="non-terminal residue" evidence="7">
    <location>
        <position position="1"/>
    </location>
</feature>
<feature type="compositionally biased region" description="Basic and acidic residues" evidence="5">
    <location>
        <begin position="149"/>
        <end position="163"/>
    </location>
</feature>
<dbReference type="Pfam" id="PF02891">
    <property type="entry name" value="zf-MIZ"/>
    <property type="match status" value="1"/>
</dbReference>
<dbReference type="CDD" id="cd16650">
    <property type="entry name" value="SP-RING_PIAS-like"/>
    <property type="match status" value="1"/>
</dbReference>
<keyword evidence="8" id="KW-1185">Reference proteome</keyword>
<dbReference type="AlphaFoldDB" id="K0RCQ2"/>
<dbReference type="GO" id="GO:0061665">
    <property type="term" value="F:SUMO ligase activity"/>
    <property type="evidence" value="ECO:0007669"/>
    <property type="project" value="TreeGrafter"/>
</dbReference>
<evidence type="ECO:0000256" key="5">
    <source>
        <dbReference type="SAM" id="MobiDB-lite"/>
    </source>
</evidence>
<dbReference type="eggNOG" id="KOG2169">
    <property type="taxonomic scope" value="Eukaryota"/>
</dbReference>
<dbReference type="PANTHER" id="PTHR10782:SF4">
    <property type="entry name" value="TONALLI, ISOFORM E"/>
    <property type="match status" value="1"/>
</dbReference>
<dbReference type="PROSITE" id="PS51044">
    <property type="entry name" value="ZF_SP_RING"/>
    <property type="match status" value="1"/>
</dbReference>
<dbReference type="InterPro" id="IPR013083">
    <property type="entry name" value="Znf_RING/FYVE/PHD"/>
</dbReference>
<reference evidence="7 8" key="1">
    <citation type="journal article" date="2012" name="Genome Biol.">
        <title>Genome and low-iron response of an oceanic diatom adapted to chronic iron limitation.</title>
        <authorList>
            <person name="Lommer M."/>
            <person name="Specht M."/>
            <person name="Roy A.S."/>
            <person name="Kraemer L."/>
            <person name="Andreson R."/>
            <person name="Gutowska M.A."/>
            <person name="Wolf J."/>
            <person name="Bergner S.V."/>
            <person name="Schilhabel M.B."/>
            <person name="Klostermeier U.C."/>
            <person name="Beiko R.G."/>
            <person name="Rosenstiel P."/>
            <person name="Hippler M."/>
            <person name="Laroche J."/>
        </authorList>
    </citation>
    <scope>NUCLEOTIDE SEQUENCE [LARGE SCALE GENOMIC DNA]</scope>
    <source>
        <strain evidence="7 8">CCMP1005</strain>
    </source>
</reference>
<comment type="caution">
    <text evidence="7">The sequence shown here is derived from an EMBL/GenBank/DDBJ whole genome shotgun (WGS) entry which is preliminary data.</text>
</comment>
<sequence length="658" mass="74587">LLDKVRETPSLADEYDEMLKGKRGLEEVEEQQRKKQLEDDRKQSQTEKLRRLELDPRNTQGEESRQLTLNRKRKEHDPAKQSNGDDDRTERLSVQDTGSAMHHVNVEETARFGAATDSTNDVEKKSGKRNGDEIAHSDIPDMNRTMKKNKMDSEADSNRRDRPQPPPKPFTVIRTVFFLGDYSNPARQVYCKSGAIHPRSVCTLRYDSGYSISGAGTVMDDETAIELQARLHRWDPYWKITKEVGRASNFDSRGNPVMHSWKTASCFETSGYVRKEGNPLSCVEMVVDLSKEEDLGVVWHAPGTAGLKTGDRRLLLRSLPLVREPKERKDKCDMHTWPKGTFVQLEQFGRRKLLSIQQRNQQSHDSDLWKGQSAPLDLTSHVDPREPFAVKICTYHPVKRPSLDQIISNGTKVVKEFLDEATGQLEPFEGKVVGYDPEYKLYRILYSDGDGEEIARSDIEKIMVGKPNRHLSGSYGINLAICEYASADDLVRQIATTMAKISLEDAKIFAEEYAAKQHVTIDLDDDDINADDEVSLNFSLACPISQRRIDRPVRGKNCTHIQCFDLQPFLQSNQHVTGSRWRCGVCEQFLSVGDLLECGLYKAMLREAGSDDVCAVYQTRTGSWKLNDGGKEKLNGKNESTITEINKTGKVKRVIELD</sequence>
<accession>K0RCQ2</accession>
<keyword evidence="1" id="KW-0479">Metal-binding</keyword>
<feature type="compositionally biased region" description="Basic and acidic residues" evidence="5">
    <location>
        <begin position="121"/>
        <end position="141"/>
    </location>
</feature>
<evidence type="ECO:0000256" key="2">
    <source>
        <dbReference type="ARBA" id="ARBA00022771"/>
    </source>
</evidence>
<proteinExistence type="predicted"/>
<dbReference type="EMBL" id="AGNL01049941">
    <property type="protein sequence ID" value="EJK44272.1"/>
    <property type="molecule type" value="Genomic_DNA"/>
</dbReference>
<feature type="compositionally biased region" description="Basic and acidic residues" evidence="5">
    <location>
        <begin position="75"/>
        <end position="93"/>
    </location>
</feature>
<dbReference type="GO" id="GO:0016925">
    <property type="term" value="P:protein sumoylation"/>
    <property type="evidence" value="ECO:0007669"/>
    <property type="project" value="TreeGrafter"/>
</dbReference>